<proteinExistence type="predicted"/>
<evidence type="ECO:0008006" key="3">
    <source>
        <dbReference type="Google" id="ProtNLM"/>
    </source>
</evidence>
<dbReference type="EMBL" id="JBHUII010000001">
    <property type="protein sequence ID" value="MFD2204036.1"/>
    <property type="molecule type" value="Genomic_DNA"/>
</dbReference>
<accession>A0ABW5BFV1</accession>
<gene>
    <name evidence="1" type="ORF">ACFSKO_00330</name>
</gene>
<dbReference type="Proteomes" id="UP001597294">
    <property type="component" value="Unassembled WGS sequence"/>
</dbReference>
<protein>
    <recommendedName>
        <fullName evidence="3">PAS domain-containing protein</fullName>
    </recommendedName>
</protein>
<organism evidence="1 2">
    <name type="scientific">Kiloniella antarctica</name>
    <dbReference type="NCBI Taxonomy" id="1550907"/>
    <lineage>
        <taxon>Bacteria</taxon>
        <taxon>Pseudomonadati</taxon>
        <taxon>Pseudomonadota</taxon>
        <taxon>Alphaproteobacteria</taxon>
        <taxon>Rhodospirillales</taxon>
        <taxon>Kiloniellaceae</taxon>
        <taxon>Kiloniella</taxon>
    </lineage>
</organism>
<name>A0ABW5BFV1_9PROT</name>
<reference evidence="2" key="1">
    <citation type="journal article" date="2019" name="Int. J. Syst. Evol. Microbiol.">
        <title>The Global Catalogue of Microorganisms (GCM) 10K type strain sequencing project: providing services to taxonomists for standard genome sequencing and annotation.</title>
        <authorList>
            <consortium name="The Broad Institute Genomics Platform"/>
            <consortium name="The Broad Institute Genome Sequencing Center for Infectious Disease"/>
            <person name="Wu L."/>
            <person name="Ma J."/>
        </authorList>
    </citation>
    <scope>NUCLEOTIDE SEQUENCE [LARGE SCALE GENOMIC DNA]</scope>
    <source>
        <strain evidence="2">CGMCC 4.7192</strain>
    </source>
</reference>
<dbReference type="RefSeq" id="WP_380247188.1">
    <property type="nucleotide sequence ID" value="NZ_JBHUII010000001.1"/>
</dbReference>
<keyword evidence="2" id="KW-1185">Reference proteome</keyword>
<evidence type="ECO:0000313" key="1">
    <source>
        <dbReference type="EMBL" id="MFD2204036.1"/>
    </source>
</evidence>
<sequence length="150" mass="16593">MAEYSGIERRLVFRLLDYWERKKEGRKMPSLDDIQSSELADDWDWCFLISLGDEGENATFTHVGSLISPPQRGNLIGTEVSRCPEGMLLKQATAFMPRVLELGVPVSIGGECEDGGDKLLYRSTLMPLSSDDVFVDGLFGGANCRKVTNG</sequence>
<evidence type="ECO:0000313" key="2">
    <source>
        <dbReference type="Proteomes" id="UP001597294"/>
    </source>
</evidence>
<comment type="caution">
    <text evidence="1">The sequence shown here is derived from an EMBL/GenBank/DDBJ whole genome shotgun (WGS) entry which is preliminary data.</text>
</comment>